<feature type="region of interest" description="Disordered" evidence="2">
    <location>
        <begin position="1"/>
        <end position="35"/>
    </location>
</feature>
<accession>A0A5N6RPH1</accession>
<keyword evidence="5" id="KW-1185">Reference proteome</keyword>
<feature type="coiled-coil region" evidence="1">
    <location>
        <begin position="86"/>
        <end position="159"/>
    </location>
</feature>
<feature type="compositionally biased region" description="Low complexity" evidence="2">
    <location>
        <begin position="355"/>
        <end position="366"/>
    </location>
</feature>
<feature type="domain" description="DUF1421" evidence="3">
    <location>
        <begin position="422"/>
        <end position="465"/>
    </location>
</feature>
<organism evidence="4 5">
    <name type="scientific">Carpinus fangiana</name>
    <dbReference type="NCBI Taxonomy" id="176857"/>
    <lineage>
        <taxon>Eukaryota</taxon>
        <taxon>Viridiplantae</taxon>
        <taxon>Streptophyta</taxon>
        <taxon>Embryophyta</taxon>
        <taxon>Tracheophyta</taxon>
        <taxon>Spermatophyta</taxon>
        <taxon>Magnoliopsida</taxon>
        <taxon>eudicotyledons</taxon>
        <taxon>Gunneridae</taxon>
        <taxon>Pentapetalae</taxon>
        <taxon>rosids</taxon>
        <taxon>fabids</taxon>
        <taxon>Fagales</taxon>
        <taxon>Betulaceae</taxon>
        <taxon>Carpinus</taxon>
    </lineage>
</organism>
<feature type="compositionally biased region" description="Low complexity" evidence="2">
    <location>
        <begin position="230"/>
        <end position="244"/>
    </location>
</feature>
<feature type="compositionally biased region" description="Low complexity" evidence="2">
    <location>
        <begin position="277"/>
        <end position="286"/>
    </location>
</feature>
<sequence>MRTSEFTDKQIMELSGSRSENSSALFSNLQDDDENDDDLSPVFRFHPIRPVVFSKSVDSAEAGDSHVAALIDRKMNEFGEILLHAVEGLSARLSQLETRTRRLESSIDDLKDSVEFNHGRSDGKLRELEIVLREAHGGIQDLRDKQEIADAQLQLAKLQMLKNLNSTVQSNSAQGMLSSVPLQSHQPLPIPVACPQPSNVPANVTLQTASTAASATPIRLPTMSSQNQIPSLPHPESYYSPPESTHQQYHMPPTHQYSQQPFPAPHNHYHPAPQLPPITQSTQQPPQLHPPVSFGNPQAYFPSSHRAPATAPSSQNFYLGSAHQVHDQPSSNPYSGLPSRHSQQPPGHSSFYDHSYSGSPSRYSSSTVKPLQPSLSPSVFSGGSSNSRLPTAQVLPHALPMASSVDGGSGSGGTGDGIPRTDDVVDKVVAMGFRRDLVRATVRKLTETGQPVDLNVVLDRLMNNGEVEPQSGRFGR</sequence>
<feature type="compositionally biased region" description="Basic and acidic residues" evidence="2">
    <location>
        <begin position="1"/>
        <end position="11"/>
    </location>
</feature>
<dbReference type="PANTHER" id="PTHR31805:SF15">
    <property type="entry name" value="DUF1421 DOMAIN-CONTAINING PROTEIN"/>
    <property type="match status" value="1"/>
</dbReference>
<dbReference type="EMBL" id="CM017328">
    <property type="protein sequence ID" value="KAE8124278.1"/>
    <property type="molecule type" value="Genomic_DNA"/>
</dbReference>
<dbReference type="PANTHER" id="PTHR31805">
    <property type="entry name" value="RECEPTOR-LIKE KINASE, PUTATIVE (DUF1421)-RELATED"/>
    <property type="match status" value="1"/>
</dbReference>
<evidence type="ECO:0000256" key="2">
    <source>
        <dbReference type="SAM" id="MobiDB-lite"/>
    </source>
</evidence>
<feature type="region of interest" description="Disordered" evidence="2">
    <location>
        <begin position="214"/>
        <end position="390"/>
    </location>
</feature>
<feature type="compositionally biased region" description="Polar residues" evidence="2">
    <location>
        <begin position="16"/>
        <end position="29"/>
    </location>
</feature>
<evidence type="ECO:0000256" key="1">
    <source>
        <dbReference type="SAM" id="Coils"/>
    </source>
</evidence>
<evidence type="ECO:0000313" key="4">
    <source>
        <dbReference type="EMBL" id="KAE8124278.1"/>
    </source>
</evidence>
<protein>
    <recommendedName>
        <fullName evidence="3">DUF1421 domain-containing protein</fullName>
    </recommendedName>
</protein>
<gene>
    <name evidence="4" type="ORF">FH972_019179</name>
</gene>
<evidence type="ECO:0000313" key="5">
    <source>
        <dbReference type="Proteomes" id="UP000327013"/>
    </source>
</evidence>
<dbReference type="InterPro" id="IPR010820">
    <property type="entry name" value="DUF1421"/>
</dbReference>
<dbReference type="AlphaFoldDB" id="A0A5N6RPH1"/>
<feature type="compositionally biased region" description="Low complexity" evidence="2">
    <location>
        <begin position="373"/>
        <end position="387"/>
    </location>
</feature>
<reference evidence="4 5" key="1">
    <citation type="submission" date="2019-06" db="EMBL/GenBank/DDBJ databases">
        <title>A chromosomal-level reference genome of Carpinus fangiana (Coryloideae, Betulaceae).</title>
        <authorList>
            <person name="Yang X."/>
            <person name="Wang Z."/>
            <person name="Zhang L."/>
            <person name="Hao G."/>
            <person name="Liu J."/>
            <person name="Yang Y."/>
        </authorList>
    </citation>
    <scope>NUCLEOTIDE SEQUENCE [LARGE SCALE GENOMIC DNA]</scope>
    <source>
        <strain evidence="4">Cfa_2016G</strain>
        <tissue evidence="4">Leaf</tissue>
    </source>
</reference>
<dbReference type="OrthoDB" id="515416at2759"/>
<name>A0A5N6RPH1_9ROSI</name>
<dbReference type="Proteomes" id="UP000327013">
    <property type="component" value="Chromosome 8"/>
</dbReference>
<evidence type="ECO:0000259" key="3">
    <source>
        <dbReference type="Pfam" id="PF07223"/>
    </source>
</evidence>
<proteinExistence type="predicted"/>
<feature type="compositionally biased region" description="Polar residues" evidence="2">
    <location>
        <begin position="327"/>
        <end position="347"/>
    </location>
</feature>
<keyword evidence="1" id="KW-0175">Coiled coil</keyword>
<dbReference type="Pfam" id="PF07223">
    <property type="entry name" value="DUF1421"/>
    <property type="match status" value="1"/>
</dbReference>